<dbReference type="EMBL" id="CALNXK010000137">
    <property type="protein sequence ID" value="CAH3166583.1"/>
    <property type="molecule type" value="Genomic_DNA"/>
</dbReference>
<evidence type="ECO:0000313" key="3">
    <source>
        <dbReference type="Proteomes" id="UP001159405"/>
    </source>
</evidence>
<feature type="non-terminal residue" evidence="2">
    <location>
        <position position="77"/>
    </location>
</feature>
<gene>
    <name evidence="2" type="ORF">PLOB_00007744</name>
</gene>
<name>A0ABN8QLD0_9CNID</name>
<keyword evidence="3" id="KW-1185">Reference proteome</keyword>
<feature type="region of interest" description="Disordered" evidence="1">
    <location>
        <begin position="1"/>
        <end position="28"/>
    </location>
</feature>
<proteinExistence type="predicted"/>
<evidence type="ECO:0000313" key="2">
    <source>
        <dbReference type="EMBL" id="CAH3166583.1"/>
    </source>
</evidence>
<organism evidence="2 3">
    <name type="scientific">Porites lobata</name>
    <dbReference type="NCBI Taxonomy" id="104759"/>
    <lineage>
        <taxon>Eukaryota</taxon>
        <taxon>Metazoa</taxon>
        <taxon>Cnidaria</taxon>
        <taxon>Anthozoa</taxon>
        <taxon>Hexacorallia</taxon>
        <taxon>Scleractinia</taxon>
        <taxon>Fungiina</taxon>
        <taxon>Poritidae</taxon>
        <taxon>Porites</taxon>
    </lineage>
</organism>
<reference evidence="2 3" key="1">
    <citation type="submission" date="2022-05" db="EMBL/GenBank/DDBJ databases">
        <authorList>
            <consortium name="Genoscope - CEA"/>
            <person name="William W."/>
        </authorList>
    </citation>
    <scope>NUCLEOTIDE SEQUENCE [LARGE SCALE GENOMIC DNA]</scope>
</reference>
<comment type="caution">
    <text evidence="2">The sequence shown here is derived from an EMBL/GenBank/DDBJ whole genome shotgun (WGS) entry which is preliminary data.</text>
</comment>
<protein>
    <submittedName>
        <fullName evidence="2">Uncharacterized protein</fullName>
    </submittedName>
</protein>
<sequence>MLRKATPPPPQSRKRAVSDSRDKKSDDKTSALNVFSSYFSSLGSGLIGIEHDKNLNFGIEGQQMEKIIILSFVLLAC</sequence>
<feature type="compositionally biased region" description="Basic and acidic residues" evidence="1">
    <location>
        <begin position="16"/>
        <end position="28"/>
    </location>
</feature>
<evidence type="ECO:0000256" key="1">
    <source>
        <dbReference type="SAM" id="MobiDB-lite"/>
    </source>
</evidence>
<accession>A0ABN8QLD0</accession>
<dbReference type="Proteomes" id="UP001159405">
    <property type="component" value="Unassembled WGS sequence"/>
</dbReference>
<feature type="compositionally biased region" description="Pro residues" evidence="1">
    <location>
        <begin position="1"/>
        <end position="11"/>
    </location>
</feature>